<feature type="domain" description="Laminin G" evidence="3">
    <location>
        <begin position="1"/>
        <end position="158"/>
    </location>
</feature>
<evidence type="ECO:0000313" key="6">
    <source>
        <dbReference type="Proteomes" id="UP001168821"/>
    </source>
</evidence>
<evidence type="ECO:0000259" key="3">
    <source>
        <dbReference type="PROSITE" id="PS50025"/>
    </source>
</evidence>
<dbReference type="CDD" id="cd00110">
    <property type="entry name" value="LamG"/>
    <property type="match status" value="2"/>
</dbReference>
<keyword evidence="2" id="KW-0245">EGF-like domain</keyword>
<evidence type="ECO:0000313" key="5">
    <source>
        <dbReference type="EMBL" id="KAJ3655011.1"/>
    </source>
</evidence>
<proteinExistence type="predicted"/>
<gene>
    <name evidence="5" type="ORF">Zmor_014158</name>
</gene>
<dbReference type="InterPro" id="IPR013320">
    <property type="entry name" value="ConA-like_dom_sf"/>
</dbReference>
<dbReference type="AlphaFoldDB" id="A0AA38MGB1"/>
<sequence>MEIRPLDDNGLIFFVERVGTSFVSLTLYSGSLELKILSNKHKISVNEPTTITSTKILVKGIWYKVQFGIYGKKAYLSVDNVINSGILNTESGINISKENIFLGGLPDISSLPLLSISKLPVPYKGCVRHFSVNSVQIPLNEATISHGRNIGDCDGTPCGKDACLNGGTCWLDSFMKPHCSCPPAFYGIHCENVSDCNDTKCKDTGQCVGGKCSCHVGWEGVYCETQIQVTKPEFTGRSYLIVKKNNEKKRDISAVEVKNLYLNFTTIKKDGLVLWSKKENTFVGVGLEKGFLKIAYSLDNKTGNTIVSLPFYYKISDGLWHSIEITFAPFMIKLDQNKIIYKGKHRKMLENTTVSTDGLFYIGGIPTKSTIRKETNGTFMDTFEGCIEGFATNGENVIRDFTNFEGREINVCKIL</sequence>
<dbReference type="GO" id="GO:0016020">
    <property type="term" value="C:membrane"/>
    <property type="evidence" value="ECO:0007669"/>
    <property type="project" value="UniProtKB-SubCell"/>
</dbReference>
<dbReference type="PROSITE" id="PS50026">
    <property type="entry name" value="EGF_3"/>
    <property type="match status" value="1"/>
</dbReference>
<keyword evidence="1 2" id="KW-1015">Disulfide bond</keyword>
<evidence type="ECO:0000256" key="1">
    <source>
        <dbReference type="ARBA" id="ARBA00023157"/>
    </source>
</evidence>
<dbReference type="PANTHER" id="PTHR15036:SF85">
    <property type="entry name" value="SP2353, ISOFORM A"/>
    <property type="match status" value="1"/>
</dbReference>
<dbReference type="CDD" id="cd00054">
    <property type="entry name" value="EGF_CA"/>
    <property type="match status" value="1"/>
</dbReference>
<dbReference type="InterPro" id="IPR001791">
    <property type="entry name" value="Laminin_G"/>
</dbReference>
<dbReference type="Pfam" id="PF02210">
    <property type="entry name" value="Laminin_G_2"/>
    <property type="match status" value="2"/>
</dbReference>
<dbReference type="PANTHER" id="PTHR15036">
    <property type="entry name" value="PIKACHURIN-LIKE PROTEIN"/>
    <property type="match status" value="1"/>
</dbReference>
<dbReference type="Gene3D" id="2.10.25.10">
    <property type="entry name" value="Laminin"/>
    <property type="match status" value="1"/>
</dbReference>
<dbReference type="SUPFAM" id="SSF49899">
    <property type="entry name" value="Concanavalin A-like lectins/glucanases"/>
    <property type="match status" value="2"/>
</dbReference>
<name>A0AA38MGB1_9CUCU</name>
<dbReference type="EMBL" id="JALNTZ010000004">
    <property type="protein sequence ID" value="KAJ3655011.1"/>
    <property type="molecule type" value="Genomic_DNA"/>
</dbReference>
<dbReference type="PROSITE" id="PS00022">
    <property type="entry name" value="EGF_1"/>
    <property type="match status" value="2"/>
</dbReference>
<evidence type="ECO:0000259" key="4">
    <source>
        <dbReference type="PROSITE" id="PS50026"/>
    </source>
</evidence>
<keyword evidence="6" id="KW-1185">Reference proteome</keyword>
<dbReference type="InterPro" id="IPR000742">
    <property type="entry name" value="EGF"/>
</dbReference>
<feature type="domain" description="EGF-like" evidence="4">
    <location>
        <begin position="154"/>
        <end position="191"/>
    </location>
</feature>
<evidence type="ECO:0000256" key="2">
    <source>
        <dbReference type="PROSITE-ProRule" id="PRU00076"/>
    </source>
</evidence>
<protein>
    <submittedName>
        <fullName evidence="5">Uncharacterized protein</fullName>
    </submittedName>
</protein>
<dbReference type="Proteomes" id="UP001168821">
    <property type="component" value="Unassembled WGS sequence"/>
</dbReference>
<dbReference type="SMART" id="SM00181">
    <property type="entry name" value="EGF"/>
    <property type="match status" value="2"/>
</dbReference>
<reference evidence="5" key="1">
    <citation type="journal article" date="2023" name="G3 (Bethesda)">
        <title>Whole genome assemblies of Zophobas morio and Tenebrio molitor.</title>
        <authorList>
            <person name="Kaur S."/>
            <person name="Stinson S.A."/>
            <person name="diCenzo G.C."/>
        </authorList>
    </citation>
    <scope>NUCLEOTIDE SEQUENCE</scope>
    <source>
        <strain evidence="5">QUZm001</strain>
    </source>
</reference>
<accession>A0AA38MGB1</accession>
<dbReference type="SUPFAM" id="SSF57196">
    <property type="entry name" value="EGF/Laminin"/>
    <property type="match status" value="1"/>
</dbReference>
<dbReference type="SMART" id="SM00282">
    <property type="entry name" value="LamG"/>
    <property type="match status" value="2"/>
</dbReference>
<dbReference type="Gene3D" id="2.60.120.200">
    <property type="match status" value="2"/>
</dbReference>
<dbReference type="PROSITE" id="PS50025">
    <property type="entry name" value="LAM_G_DOMAIN"/>
    <property type="match status" value="2"/>
</dbReference>
<dbReference type="PROSITE" id="PS01186">
    <property type="entry name" value="EGF_2"/>
    <property type="match status" value="1"/>
</dbReference>
<organism evidence="5 6">
    <name type="scientific">Zophobas morio</name>
    <dbReference type="NCBI Taxonomy" id="2755281"/>
    <lineage>
        <taxon>Eukaryota</taxon>
        <taxon>Metazoa</taxon>
        <taxon>Ecdysozoa</taxon>
        <taxon>Arthropoda</taxon>
        <taxon>Hexapoda</taxon>
        <taxon>Insecta</taxon>
        <taxon>Pterygota</taxon>
        <taxon>Neoptera</taxon>
        <taxon>Endopterygota</taxon>
        <taxon>Coleoptera</taxon>
        <taxon>Polyphaga</taxon>
        <taxon>Cucujiformia</taxon>
        <taxon>Tenebrionidae</taxon>
        <taxon>Zophobas</taxon>
    </lineage>
</organism>
<dbReference type="InterPro" id="IPR050372">
    <property type="entry name" value="Neurexin-related_CASP"/>
</dbReference>
<comment type="caution">
    <text evidence="5">The sequence shown here is derived from an EMBL/GenBank/DDBJ whole genome shotgun (WGS) entry which is preliminary data.</text>
</comment>
<comment type="caution">
    <text evidence="2">Lacks conserved residue(s) required for the propagation of feature annotation.</text>
</comment>
<feature type="disulfide bond" evidence="2">
    <location>
        <begin position="181"/>
        <end position="190"/>
    </location>
</feature>
<feature type="domain" description="Laminin G" evidence="3">
    <location>
        <begin position="229"/>
        <end position="412"/>
    </location>
</feature>